<sequence length="242" mass="27214">MPDRKITIDVDRTQLGGLVIEPRTGLPGVLFVHGWAGSQERDLSRALSMSRLGCICLTFDMRGHGARADQLRMVTRQDNLADLCAAYDVLTEQPNIDKGSIAVVGSSYGGYLAALLTAQRPVRWLALRVPALYRDDGWTVPKFSLNRAELARYRQRFVPREENRALRECERFKGDVLIVESENDDIVPHPAVASYLSAFINARSVTYRVLEGADHALSRESDRQAYDALLLRWVREMILGAR</sequence>
<dbReference type="SUPFAM" id="SSF53474">
    <property type="entry name" value="alpha/beta-Hydrolases"/>
    <property type="match status" value="1"/>
</dbReference>
<name>A0A841K8X9_9HYPH</name>
<evidence type="ECO:0000313" key="3">
    <source>
        <dbReference type="EMBL" id="MBB6168911.1"/>
    </source>
</evidence>
<reference evidence="3 4" key="1">
    <citation type="submission" date="2020-08" db="EMBL/GenBank/DDBJ databases">
        <title>Genomic Encyclopedia of Type Strains, Phase IV (KMG-IV): sequencing the most valuable type-strain genomes for metagenomic binning, comparative biology and taxonomic classification.</title>
        <authorList>
            <person name="Goeker M."/>
        </authorList>
    </citation>
    <scope>NUCLEOTIDE SEQUENCE [LARGE SCALE GENOMIC DNA]</scope>
    <source>
        <strain evidence="3 4">DSM 101465</strain>
    </source>
</reference>
<evidence type="ECO:0000313" key="4">
    <source>
        <dbReference type="Proteomes" id="UP000588017"/>
    </source>
</evidence>
<dbReference type="GO" id="GO:0006508">
    <property type="term" value="P:proteolysis"/>
    <property type="evidence" value="ECO:0007669"/>
    <property type="project" value="InterPro"/>
</dbReference>
<dbReference type="Proteomes" id="UP000588017">
    <property type="component" value="Unassembled WGS sequence"/>
</dbReference>
<accession>A0A841K8X9</accession>
<dbReference type="InterPro" id="IPR029058">
    <property type="entry name" value="AB_hydrolase_fold"/>
</dbReference>
<organism evidence="3 4">
    <name type="scientific">Chelatococcus composti</name>
    <dbReference type="NCBI Taxonomy" id="1743235"/>
    <lineage>
        <taxon>Bacteria</taxon>
        <taxon>Pseudomonadati</taxon>
        <taxon>Pseudomonadota</taxon>
        <taxon>Alphaproteobacteria</taxon>
        <taxon>Hyphomicrobiales</taxon>
        <taxon>Chelatococcaceae</taxon>
        <taxon>Chelatococcus</taxon>
    </lineage>
</organism>
<comment type="caution">
    <text evidence="3">The sequence shown here is derived from an EMBL/GenBank/DDBJ whole genome shotgun (WGS) entry which is preliminary data.</text>
</comment>
<dbReference type="InterPro" id="IPR050261">
    <property type="entry name" value="FrsA_esterase"/>
</dbReference>
<keyword evidence="4" id="KW-1185">Reference proteome</keyword>
<evidence type="ECO:0000256" key="1">
    <source>
        <dbReference type="ARBA" id="ARBA00022801"/>
    </source>
</evidence>
<proteinExistence type="predicted"/>
<dbReference type="RefSeq" id="WP_183335223.1">
    <property type="nucleotide sequence ID" value="NZ_BMHX01000005.1"/>
</dbReference>
<dbReference type="Pfam" id="PF00326">
    <property type="entry name" value="Peptidase_S9"/>
    <property type="match status" value="1"/>
</dbReference>
<dbReference type="Gene3D" id="3.40.50.1820">
    <property type="entry name" value="alpha/beta hydrolase"/>
    <property type="match status" value="1"/>
</dbReference>
<dbReference type="PANTHER" id="PTHR22946:SF5">
    <property type="entry name" value="PEPTIDASE S9 PROLYL OLIGOPEPTIDASE CATALYTIC DOMAIN-CONTAINING PROTEIN"/>
    <property type="match status" value="1"/>
</dbReference>
<protein>
    <recommendedName>
        <fullName evidence="2">Peptidase S9 prolyl oligopeptidase catalytic domain-containing protein</fullName>
    </recommendedName>
</protein>
<gene>
    <name evidence="3" type="ORF">HNQ73_002548</name>
</gene>
<feature type="domain" description="Peptidase S9 prolyl oligopeptidase catalytic" evidence="2">
    <location>
        <begin position="46"/>
        <end position="237"/>
    </location>
</feature>
<dbReference type="EMBL" id="JACHEH010000005">
    <property type="protein sequence ID" value="MBB6168911.1"/>
    <property type="molecule type" value="Genomic_DNA"/>
</dbReference>
<dbReference type="InterPro" id="IPR001375">
    <property type="entry name" value="Peptidase_S9_cat"/>
</dbReference>
<dbReference type="GO" id="GO:0004252">
    <property type="term" value="F:serine-type endopeptidase activity"/>
    <property type="evidence" value="ECO:0007669"/>
    <property type="project" value="InterPro"/>
</dbReference>
<dbReference type="InterPro" id="IPR002471">
    <property type="entry name" value="Pept_S9_AS"/>
</dbReference>
<keyword evidence="1" id="KW-0378">Hydrolase</keyword>
<dbReference type="AlphaFoldDB" id="A0A841K8X9"/>
<dbReference type="PANTHER" id="PTHR22946">
    <property type="entry name" value="DIENELACTONE HYDROLASE DOMAIN-CONTAINING PROTEIN-RELATED"/>
    <property type="match status" value="1"/>
</dbReference>
<dbReference type="PROSITE" id="PS00708">
    <property type="entry name" value="PRO_ENDOPEP_SER"/>
    <property type="match status" value="1"/>
</dbReference>
<evidence type="ECO:0000259" key="2">
    <source>
        <dbReference type="Pfam" id="PF00326"/>
    </source>
</evidence>